<proteinExistence type="predicted"/>
<dbReference type="RefSeq" id="WP_221861417.1">
    <property type="nucleotide sequence ID" value="NZ_JAIKTU010000009.1"/>
</dbReference>
<dbReference type="SUPFAM" id="SSF158682">
    <property type="entry name" value="TerB-like"/>
    <property type="match status" value="1"/>
</dbReference>
<dbReference type="InterPro" id="IPR029024">
    <property type="entry name" value="TerB-like"/>
</dbReference>
<protein>
    <recommendedName>
        <fullName evidence="3">Co-chaperone DjlA N-terminal domain-containing protein</fullName>
    </recommendedName>
</protein>
<evidence type="ECO:0008006" key="3">
    <source>
        <dbReference type="Google" id="ProtNLM"/>
    </source>
</evidence>
<dbReference type="EMBL" id="JAIKTU010000009">
    <property type="protein sequence ID" value="MBY0756126.1"/>
    <property type="molecule type" value="Genomic_DNA"/>
</dbReference>
<name>A0ABS7KZ84_CLOSR</name>
<sequence length="146" mass="16907">MFLKELNNEEAVAFVNLLDQFANVDNEVAREEKRLIEGYVKELGLEKDKVGILSYDDIVAVLKKSKERIKRIIYFELIGLALVDGNYGDLEVDYLDKIAIDLDINRAQKIAFANFFYNFKEIHDFSVIETENKELKLLEEQAEALL</sequence>
<dbReference type="Gene3D" id="1.10.3680.10">
    <property type="entry name" value="TerB-like"/>
    <property type="match status" value="1"/>
</dbReference>
<accession>A0ABS7KZ84</accession>
<dbReference type="Proteomes" id="UP001299068">
    <property type="component" value="Unassembled WGS sequence"/>
</dbReference>
<gene>
    <name evidence="1" type="ORF">K5V21_11795</name>
</gene>
<keyword evidence="2" id="KW-1185">Reference proteome</keyword>
<reference evidence="1 2" key="1">
    <citation type="journal article" date="2021" name="Cell Host Microbe">
        <title>in vivo commensal control of Clostridioides difficile virulence.</title>
        <authorList>
            <person name="Girinathan B.P."/>
            <person name="Dibenedetto N."/>
            <person name="Worley J.N."/>
            <person name="Peltier J."/>
            <person name="Arrieta-Ortiz M.L."/>
            <person name="Rupa Christinal Immanuel S."/>
            <person name="Lavin R."/>
            <person name="Delaney M.L."/>
            <person name="Cummins C."/>
            <person name="Hoffmann M."/>
            <person name="Luo Y."/>
            <person name="Gonzalez-Escalona N."/>
            <person name="Allard M."/>
            <person name="Onderdonk A.B."/>
            <person name="Gerber G.K."/>
            <person name="Sonenshein A.L."/>
            <person name="Baliga N."/>
            <person name="Dupuy B."/>
            <person name="Bry L."/>
        </authorList>
    </citation>
    <scope>NUCLEOTIDE SEQUENCE [LARGE SCALE GENOMIC DNA]</scope>
    <source>
        <strain evidence="1 2">DSM 599</strain>
    </source>
</reference>
<comment type="caution">
    <text evidence="1">The sequence shown here is derived from an EMBL/GenBank/DDBJ whole genome shotgun (WGS) entry which is preliminary data.</text>
</comment>
<evidence type="ECO:0000313" key="2">
    <source>
        <dbReference type="Proteomes" id="UP001299068"/>
    </source>
</evidence>
<evidence type="ECO:0000313" key="1">
    <source>
        <dbReference type="EMBL" id="MBY0756126.1"/>
    </source>
</evidence>
<organism evidence="1 2">
    <name type="scientific">Clostridium sardiniense</name>
    <name type="common">Clostridium absonum</name>
    <dbReference type="NCBI Taxonomy" id="29369"/>
    <lineage>
        <taxon>Bacteria</taxon>
        <taxon>Bacillati</taxon>
        <taxon>Bacillota</taxon>
        <taxon>Clostridia</taxon>
        <taxon>Eubacteriales</taxon>
        <taxon>Clostridiaceae</taxon>
        <taxon>Clostridium</taxon>
    </lineage>
</organism>